<organism evidence="1 2">
    <name type="scientific">Euzebya pacifica</name>
    <dbReference type="NCBI Taxonomy" id="1608957"/>
    <lineage>
        <taxon>Bacteria</taxon>
        <taxon>Bacillati</taxon>
        <taxon>Actinomycetota</taxon>
        <taxon>Nitriliruptoria</taxon>
        <taxon>Euzebyales</taxon>
    </lineage>
</organism>
<evidence type="ECO:0000313" key="2">
    <source>
        <dbReference type="Proteomes" id="UP000264006"/>
    </source>
</evidence>
<evidence type="ECO:0000313" key="1">
    <source>
        <dbReference type="EMBL" id="AXV07701.1"/>
    </source>
</evidence>
<keyword evidence="2" id="KW-1185">Reference proteome</keyword>
<dbReference type="KEGG" id="euz:DVS28_a3022"/>
<sequence>MPMVEEMVIFGTASGAVYEWHGNLLTRALDGVLQARTDINDVARVVVGQRAVLMTHDGTVSLTDRVVRVIAGNALAQAV</sequence>
<name>A0A346XZQ4_9ACTN</name>
<proteinExistence type="predicted"/>
<dbReference type="EMBL" id="CP031165">
    <property type="protein sequence ID" value="AXV07701.1"/>
    <property type="molecule type" value="Genomic_DNA"/>
</dbReference>
<dbReference type="AlphaFoldDB" id="A0A346XZQ4"/>
<protein>
    <submittedName>
        <fullName evidence="1">Uncharacterized protein</fullName>
    </submittedName>
</protein>
<reference evidence="1 2" key="1">
    <citation type="submission" date="2018-09" db="EMBL/GenBank/DDBJ databases">
        <title>Complete genome sequence of Euzebya sp. DY32-46 isolated from seawater of Pacific Ocean.</title>
        <authorList>
            <person name="Xu L."/>
            <person name="Wu Y.-H."/>
            <person name="Xu X.-W."/>
        </authorList>
    </citation>
    <scope>NUCLEOTIDE SEQUENCE [LARGE SCALE GENOMIC DNA]</scope>
    <source>
        <strain evidence="1 2">DY32-46</strain>
    </source>
</reference>
<dbReference type="Proteomes" id="UP000264006">
    <property type="component" value="Chromosome"/>
</dbReference>
<gene>
    <name evidence="1" type="ORF">DVS28_a3022</name>
</gene>
<accession>A0A346XZQ4</accession>